<feature type="active site" description="Proton acceptor" evidence="4">
    <location>
        <position position="212"/>
    </location>
</feature>
<evidence type="ECO:0000259" key="5">
    <source>
        <dbReference type="PROSITE" id="PS51635"/>
    </source>
</evidence>
<dbReference type="Pfam" id="PF01734">
    <property type="entry name" value="Patatin"/>
    <property type="match status" value="1"/>
</dbReference>
<gene>
    <name evidence="6" type="ORF">CIG75_09670</name>
</gene>
<accession>A0A223D1B1</accession>
<name>A0A223D1B1_9BACL</name>
<dbReference type="Proteomes" id="UP000214688">
    <property type="component" value="Chromosome"/>
</dbReference>
<dbReference type="AlphaFoldDB" id="A0A223D1B1"/>
<dbReference type="KEGG" id="tab:CIG75_09670"/>
<feature type="short sequence motif" description="GXSXG" evidence="4">
    <location>
        <begin position="56"/>
        <end position="60"/>
    </location>
</feature>
<evidence type="ECO:0000256" key="4">
    <source>
        <dbReference type="PROSITE-ProRule" id="PRU01161"/>
    </source>
</evidence>
<evidence type="ECO:0000313" key="7">
    <source>
        <dbReference type="Proteomes" id="UP000214688"/>
    </source>
</evidence>
<evidence type="ECO:0000256" key="1">
    <source>
        <dbReference type="ARBA" id="ARBA00022801"/>
    </source>
</evidence>
<sequence>MFALSLESPASHPVAEGGNQVKLGLALSGGTFRGTAHIGVLEALHEAGIKPDMVAGTSAGSVVAALYAHGLSPATIRKIALNFKGRDLIDWTTSTFDILKLLTLLPFQYFGLNKDWTRLLPQGLIRGTNFERYLNQLFTLPAAHAKIPLFITTVDIVTAESIIFTDPLFSRGYELGNWLFLPMLDKGACVRASCSLPGLFTPRVIDGRSLVDGAVRMNIPAEVLVHAGCDKVIVVDLHETEMKNVTEPPKTFLDMFMRGVDIMQNEIIALQLMDENVFALQPMIKGVGFTSFDKIEYCIELGRQEALNKMAALKKYLK</sequence>
<feature type="active site" description="Nucleophile" evidence="4">
    <location>
        <position position="58"/>
    </location>
</feature>
<dbReference type="PANTHER" id="PTHR14226">
    <property type="entry name" value="NEUROPATHY TARGET ESTERASE/SWISS CHEESE D.MELANOGASTER"/>
    <property type="match status" value="1"/>
</dbReference>
<dbReference type="PANTHER" id="PTHR14226:SF29">
    <property type="entry name" value="NEUROPATHY TARGET ESTERASE SWS"/>
    <property type="match status" value="1"/>
</dbReference>
<keyword evidence="3 4" id="KW-0443">Lipid metabolism</keyword>
<dbReference type="GO" id="GO:0016787">
    <property type="term" value="F:hydrolase activity"/>
    <property type="evidence" value="ECO:0007669"/>
    <property type="project" value="UniProtKB-UniRule"/>
</dbReference>
<feature type="short sequence motif" description="DGA/G" evidence="4">
    <location>
        <begin position="212"/>
        <end position="214"/>
    </location>
</feature>
<evidence type="ECO:0000313" key="6">
    <source>
        <dbReference type="EMBL" id="ASS75223.1"/>
    </source>
</evidence>
<proteinExistence type="predicted"/>
<dbReference type="EMBL" id="CP022657">
    <property type="protein sequence ID" value="ASS75223.1"/>
    <property type="molecule type" value="Genomic_DNA"/>
</dbReference>
<keyword evidence="1 4" id="KW-0378">Hydrolase</keyword>
<keyword evidence="7" id="KW-1185">Reference proteome</keyword>
<keyword evidence="2 4" id="KW-0442">Lipid degradation</keyword>
<dbReference type="PROSITE" id="PS51635">
    <property type="entry name" value="PNPLA"/>
    <property type="match status" value="1"/>
</dbReference>
<organism evidence="6 7">
    <name type="scientific">Tumebacillus algifaecis</name>
    <dbReference type="NCBI Taxonomy" id="1214604"/>
    <lineage>
        <taxon>Bacteria</taxon>
        <taxon>Bacillati</taxon>
        <taxon>Bacillota</taxon>
        <taxon>Bacilli</taxon>
        <taxon>Bacillales</taxon>
        <taxon>Alicyclobacillaceae</taxon>
        <taxon>Tumebacillus</taxon>
    </lineage>
</organism>
<dbReference type="Gene3D" id="3.40.1090.10">
    <property type="entry name" value="Cytosolic phospholipase A2 catalytic domain"/>
    <property type="match status" value="2"/>
</dbReference>
<comment type="caution">
    <text evidence="4">Lacks conserved residue(s) required for the propagation of feature annotation.</text>
</comment>
<dbReference type="GO" id="GO:0016042">
    <property type="term" value="P:lipid catabolic process"/>
    <property type="evidence" value="ECO:0007669"/>
    <property type="project" value="UniProtKB-UniRule"/>
</dbReference>
<evidence type="ECO:0000256" key="3">
    <source>
        <dbReference type="ARBA" id="ARBA00023098"/>
    </source>
</evidence>
<dbReference type="InterPro" id="IPR050301">
    <property type="entry name" value="NTE"/>
</dbReference>
<dbReference type="InterPro" id="IPR016035">
    <property type="entry name" value="Acyl_Trfase/lysoPLipase"/>
</dbReference>
<dbReference type="SUPFAM" id="SSF52151">
    <property type="entry name" value="FabD/lysophospholipase-like"/>
    <property type="match status" value="1"/>
</dbReference>
<reference evidence="6 7" key="1">
    <citation type="journal article" date="2015" name="Int. J. Syst. Evol. Microbiol.">
        <title>Tumebacillus algifaecis sp. nov., isolated from decomposing algal scum.</title>
        <authorList>
            <person name="Wu Y.F."/>
            <person name="Zhang B."/>
            <person name="Xing P."/>
            <person name="Wu Q.L."/>
            <person name="Liu S.J."/>
        </authorList>
    </citation>
    <scope>NUCLEOTIDE SEQUENCE [LARGE SCALE GENOMIC DNA]</scope>
    <source>
        <strain evidence="6 7">THMBR28</strain>
    </source>
</reference>
<evidence type="ECO:0000256" key="2">
    <source>
        <dbReference type="ARBA" id="ARBA00022963"/>
    </source>
</evidence>
<feature type="domain" description="PNPLA" evidence="5">
    <location>
        <begin position="25"/>
        <end position="225"/>
    </location>
</feature>
<protein>
    <recommendedName>
        <fullName evidence="5">PNPLA domain-containing protein</fullName>
    </recommendedName>
</protein>
<dbReference type="InterPro" id="IPR002641">
    <property type="entry name" value="PNPLA_dom"/>
</dbReference>